<evidence type="ECO:0000259" key="5">
    <source>
        <dbReference type="Pfam" id="PF02668"/>
    </source>
</evidence>
<evidence type="ECO:0000256" key="4">
    <source>
        <dbReference type="ARBA" id="ARBA00023194"/>
    </source>
</evidence>
<dbReference type="Pfam" id="PF02668">
    <property type="entry name" value="TauD"/>
    <property type="match status" value="1"/>
</dbReference>
<dbReference type="Proteomes" id="UP000095329">
    <property type="component" value="Unassembled WGS sequence"/>
</dbReference>
<dbReference type="Gene3D" id="3.60.130.10">
    <property type="entry name" value="Clavaminate synthase-like"/>
    <property type="match status" value="1"/>
</dbReference>
<keyword evidence="7" id="KW-1185">Reference proteome</keyword>
<evidence type="ECO:0000256" key="1">
    <source>
        <dbReference type="ARBA" id="ARBA00001954"/>
    </source>
</evidence>
<dbReference type="eggNOG" id="COG2175">
    <property type="taxonomic scope" value="Bacteria"/>
</dbReference>
<accession>A0A1D3DY02</accession>
<dbReference type="STRING" id="1306406.J116_024860"/>
<evidence type="ECO:0000256" key="2">
    <source>
        <dbReference type="ARBA" id="ARBA00023002"/>
    </source>
</evidence>
<evidence type="ECO:0000313" key="7">
    <source>
        <dbReference type="Proteomes" id="UP000095329"/>
    </source>
</evidence>
<feature type="domain" description="TauD/TfdA-like" evidence="5">
    <location>
        <begin position="100"/>
        <end position="295"/>
    </location>
</feature>
<keyword evidence="4" id="KW-0045">Antibiotic biosynthesis</keyword>
<dbReference type="SUPFAM" id="SSF51197">
    <property type="entry name" value="Clavaminate synthase-like"/>
    <property type="match status" value="1"/>
</dbReference>
<dbReference type="PANTHER" id="PTHR10696">
    <property type="entry name" value="GAMMA-BUTYROBETAINE HYDROXYLASE-RELATED"/>
    <property type="match status" value="1"/>
</dbReference>
<sequence>MSTTLAPTHPRTLEVPADTFHTFSEQAQREVASYVAELGRRFPTGRVDAIDVDPGAVPLFAAEVDASRHVIDDTAHFIVYDRIAGVDSLRGQALYAWVLGTALGRPMVQNTDGWRLIEVYDRGIRKTIEDGARYHQTKQGSYMHNDAVNDVDPIDYLLLSCGQSAYIGGESILVDAKPVHEVLERHPEVLAVLTQDFWFEKRGMALSRETGFFRSPIIRYTADGEPLVRYFRTYIEVAHDKVGEPITEEQRAALDFFDAVLDQSSVQYRVRLERGQTLVSADDRFLHTRTAFYDRYPPREIDMSRDRTEDVNRYMFRMWSTKTP</sequence>
<gene>
    <name evidence="6" type="ORF">J116_024860</name>
</gene>
<evidence type="ECO:0000313" key="6">
    <source>
        <dbReference type="EMBL" id="OEJ97203.1"/>
    </source>
</evidence>
<dbReference type="InterPro" id="IPR003819">
    <property type="entry name" value="TauD/TfdA-like"/>
</dbReference>
<dbReference type="GO" id="GO:0017000">
    <property type="term" value="P:antibiotic biosynthetic process"/>
    <property type="evidence" value="ECO:0007669"/>
    <property type="project" value="UniProtKB-KW"/>
</dbReference>
<proteinExistence type="predicted"/>
<dbReference type="InterPro" id="IPR050411">
    <property type="entry name" value="AlphaKG_dependent_hydroxylases"/>
</dbReference>
<protein>
    <recommendedName>
        <fullName evidence="5">TauD/TfdA-like domain-containing protein</fullName>
    </recommendedName>
</protein>
<dbReference type="EMBL" id="ASHX02000001">
    <property type="protein sequence ID" value="OEJ97203.1"/>
    <property type="molecule type" value="Genomic_DNA"/>
</dbReference>
<comment type="caution">
    <text evidence="6">The sequence shown here is derived from an EMBL/GenBank/DDBJ whole genome shotgun (WGS) entry which is preliminary data.</text>
</comment>
<dbReference type="GO" id="GO:0016491">
    <property type="term" value="F:oxidoreductase activity"/>
    <property type="evidence" value="ECO:0007669"/>
    <property type="project" value="UniProtKB-KW"/>
</dbReference>
<keyword evidence="2" id="KW-0560">Oxidoreductase</keyword>
<dbReference type="PANTHER" id="PTHR10696:SF56">
    <property type="entry name" value="TAUD_TFDA-LIKE DOMAIN-CONTAINING PROTEIN"/>
    <property type="match status" value="1"/>
</dbReference>
<evidence type="ECO:0000256" key="3">
    <source>
        <dbReference type="ARBA" id="ARBA00023004"/>
    </source>
</evidence>
<comment type="cofactor">
    <cofactor evidence="1">
        <name>Fe(2+)</name>
        <dbReference type="ChEBI" id="CHEBI:29033"/>
    </cofactor>
</comment>
<organism evidence="6 7">
    <name type="scientific">Streptomyces thermolilacinus SPC6</name>
    <dbReference type="NCBI Taxonomy" id="1306406"/>
    <lineage>
        <taxon>Bacteria</taxon>
        <taxon>Bacillati</taxon>
        <taxon>Actinomycetota</taxon>
        <taxon>Actinomycetes</taxon>
        <taxon>Kitasatosporales</taxon>
        <taxon>Streptomycetaceae</taxon>
        <taxon>Streptomyces</taxon>
    </lineage>
</organism>
<dbReference type="OrthoDB" id="5491415at2"/>
<keyword evidence="3" id="KW-0408">Iron</keyword>
<dbReference type="AlphaFoldDB" id="A0A1D3DY02"/>
<dbReference type="RefSeq" id="WP_023589782.1">
    <property type="nucleotide sequence ID" value="NZ_ASHX02000001.1"/>
</dbReference>
<name>A0A1D3DY02_9ACTN</name>
<dbReference type="InterPro" id="IPR042098">
    <property type="entry name" value="TauD-like_sf"/>
</dbReference>
<reference evidence="6 7" key="1">
    <citation type="journal article" date="2013" name="Genome Announc.">
        <title>Genome Sequence of Streptomyces violaceusniger Strain SPC6, a Halotolerant Streptomycete That Exhibits Rapid Growth and Development.</title>
        <authorList>
            <person name="Chen X."/>
            <person name="Zhang B."/>
            <person name="Zhang W."/>
            <person name="Wu X."/>
            <person name="Zhang M."/>
            <person name="Chen T."/>
            <person name="Liu G."/>
            <person name="Dyson P."/>
        </authorList>
    </citation>
    <scope>NUCLEOTIDE SEQUENCE [LARGE SCALE GENOMIC DNA]</scope>
    <source>
        <strain evidence="6 7">SPC6</strain>
    </source>
</reference>